<protein>
    <submittedName>
        <fullName evidence="3">Uncharacterized protein</fullName>
    </submittedName>
</protein>
<evidence type="ECO:0000313" key="2">
    <source>
        <dbReference type="EMBL" id="APW98164.1"/>
    </source>
</evidence>
<dbReference type="Proteomes" id="UP000011555">
    <property type="component" value="Unassembled WGS sequence"/>
</dbReference>
<feature type="compositionally biased region" description="Basic and acidic residues" evidence="1">
    <location>
        <begin position="192"/>
        <end position="205"/>
    </location>
</feature>
<reference evidence="3 4" key="2">
    <citation type="journal article" date="2014" name="PLoS Genet.">
        <title>Phylogenetically driven sequencing of extremely halophilic archaea reveals strategies for static and dynamic osmo-response.</title>
        <authorList>
            <person name="Becker E.A."/>
            <person name="Seitzer P.M."/>
            <person name="Tritt A."/>
            <person name="Larsen D."/>
            <person name="Krusor M."/>
            <person name="Yao A.I."/>
            <person name="Wu D."/>
            <person name="Madern D."/>
            <person name="Eisen J.A."/>
            <person name="Darling A.E."/>
            <person name="Facciotti M.T."/>
        </authorList>
    </citation>
    <scope>NUCLEOTIDE SEQUENCE [LARGE SCALE GENOMIC DNA]</scope>
    <source>
        <strain evidence="3 4">AJ5</strain>
    </source>
</reference>
<dbReference type="InterPro" id="IPR046783">
    <property type="entry name" value="HTH_63"/>
</dbReference>
<dbReference type="EMBL" id="AOLZ01000075">
    <property type="protein sequence ID" value="EMA28146.1"/>
    <property type="molecule type" value="Genomic_DNA"/>
</dbReference>
<dbReference type="Proteomes" id="UP000186547">
    <property type="component" value="Chromosome"/>
</dbReference>
<name>M0L3M3_NATLA</name>
<evidence type="ECO:0000313" key="3">
    <source>
        <dbReference type="EMBL" id="EMA28146.1"/>
    </source>
</evidence>
<dbReference type="GeneID" id="30921528"/>
<dbReference type="eggNOG" id="arCOG07982">
    <property type="taxonomic scope" value="Archaea"/>
</dbReference>
<proteinExistence type="predicted"/>
<feature type="region of interest" description="Disordered" evidence="1">
    <location>
        <begin position="181"/>
        <end position="212"/>
    </location>
</feature>
<dbReference type="KEGG" id="hlc:CHINAEXTREME10350"/>
<dbReference type="RefSeq" id="WP_007143471.1">
    <property type="nucleotide sequence ID" value="NZ_AOLZ01000075.1"/>
</dbReference>
<dbReference type="STRING" id="358396.CHINAEXTREME_10350"/>
<accession>M0L3M3</accession>
<evidence type="ECO:0000313" key="5">
    <source>
        <dbReference type="Proteomes" id="UP000186547"/>
    </source>
</evidence>
<sequence length="212" mass="23020">MIDSDTPPREPLRVDLYLRGRAPAEAVDRLLAVVERARRLEEIDRVSDVTVTTWSSVRPVLETIADGPASVTATVAAFRSWADSEGYSLEPAFRRREVSSMLEAGTGTESHPFPGSNSASDPDTDAFRELCVPTVCAAIYAGETLECVVPCSDDERTYSVEECLQALETGVLEHLPGPMTHREWARGATPDASRDDSDVGSREDTETSTSDG</sequence>
<dbReference type="AlphaFoldDB" id="M0L3M3"/>
<evidence type="ECO:0000256" key="1">
    <source>
        <dbReference type="SAM" id="MobiDB-lite"/>
    </source>
</evidence>
<organism evidence="3 4">
    <name type="scientific">Natronobacterium lacisalsi AJ5</name>
    <dbReference type="NCBI Taxonomy" id="358396"/>
    <lineage>
        <taxon>Archaea</taxon>
        <taxon>Methanobacteriati</taxon>
        <taxon>Methanobacteriota</taxon>
        <taxon>Stenosarchaea group</taxon>
        <taxon>Halobacteria</taxon>
        <taxon>Halobacteriales</taxon>
        <taxon>Natrialbaceae</taxon>
        <taxon>Natronobacterium</taxon>
    </lineage>
</organism>
<gene>
    <name evidence="3" type="ORF">C445_18943</name>
    <name evidence="2" type="ORF">CHINAEXTREME_10350</name>
</gene>
<keyword evidence="4" id="KW-1185">Reference proteome</keyword>
<dbReference type="Pfam" id="PF20575">
    <property type="entry name" value="HTH_63"/>
    <property type="match status" value="1"/>
</dbReference>
<evidence type="ECO:0000313" key="4">
    <source>
        <dbReference type="Proteomes" id="UP000011555"/>
    </source>
</evidence>
<dbReference type="EMBL" id="CP019285">
    <property type="protein sequence ID" value="APW98164.1"/>
    <property type="molecule type" value="Genomic_DNA"/>
</dbReference>
<reference evidence="2 5" key="1">
    <citation type="journal article" date="2011" name="J. Bacteriol.">
        <title>Genome sequence of Halobiforma lacisalsi AJ5, an extremely halophilic archaeon which harbors a bop gene.</title>
        <authorList>
            <person name="Jiang X."/>
            <person name="Wang S."/>
            <person name="Cheng H."/>
            <person name="Huo Y."/>
            <person name="Zhang X."/>
            <person name="Zhu X."/>
            <person name="Han X."/>
            <person name="Ni P."/>
            <person name="Wu M."/>
        </authorList>
    </citation>
    <scope>NUCLEOTIDE SEQUENCE [LARGE SCALE GENOMIC DNA]</scope>
    <source>
        <strain evidence="2 5">AJ5</strain>
    </source>
</reference>
<reference evidence="2" key="3">
    <citation type="submission" date="2017-01" db="EMBL/GenBank/DDBJ databases">
        <authorList>
            <person name="Mah S.A."/>
            <person name="Swanson W.J."/>
            <person name="Moy G.W."/>
            <person name="Vacquier V.D."/>
        </authorList>
    </citation>
    <scope>NUCLEOTIDE SEQUENCE</scope>
    <source>
        <strain evidence="2">AJ5</strain>
    </source>
</reference>